<dbReference type="AlphaFoldDB" id="A0A5J4X746"/>
<reference evidence="1 2" key="1">
    <citation type="submission" date="2019-03" db="EMBL/GenBank/DDBJ databases">
        <title>Single cell metagenomics reveals metabolic interactions within the superorganism composed of flagellate Streblomastix strix and complex community of Bacteroidetes bacteria on its surface.</title>
        <authorList>
            <person name="Treitli S.C."/>
            <person name="Kolisko M."/>
            <person name="Husnik F."/>
            <person name="Keeling P."/>
            <person name="Hampl V."/>
        </authorList>
    </citation>
    <scope>NUCLEOTIDE SEQUENCE [LARGE SCALE GENOMIC DNA]</scope>
    <source>
        <strain evidence="1">ST1C</strain>
    </source>
</reference>
<evidence type="ECO:0000313" key="1">
    <source>
        <dbReference type="EMBL" id="KAA6403007.1"/>
    </source>
</evidence>
<dbReference type="EMBL" id="SNRW01000152">
    <property type="protein sequence ID" value="KAA6403007.1"/>
    <property type="molecule type" value="Genomic_DNA"/>
</dbReference>
<sequence length="74" mass="8286">MDSSCGIQRVGRNSRSSLTALLNQLMTFEEEFVEFAEDIGLVDSLYLVSYHWNKEAQLPAVLILVNFANSMLGC</sequence>
<gene>
    <name evidence="1" type="ORF">EZS28_001468</name>
</gene>
<evidence type="ECO:0000313" key="2">
    <source>
        <dbReference type="Proteomes" id="UP000324800"/>
    </source>
</evidence>
<organism evidence="1 2">
    <name type="scientific">Streblomastix strix</name>
    <dbReference type="NCBI Taxonomy" id="222440"/>
    <lineage>
        <taxon>Eukaryota</taxon>
        <taxon>Metamonada</taxon>
        <taxon>Preaxostyla</taxon>
        <taxon>Oxymonadida</taxon>
        <taxon>Streblomastigidae</taxon>
        <taxon>Streblomastix</taxon>
    </lineage>
</organism>
<name>A0A5J4X746_9EUKA</name>
<accession>A0A5J4X746</accession>
<protein>
    <submittedName>
        <fullName evidence="1">Uncharacterized protein</fullName>
    </submittedName>
</protein>
<comment type="caution">
    <text evidence="1">The sequence shown here is derived from an EMBL/GenBank/DDBJ whole genome shotgun (WGS) entry which is preliminary data.</text>
</comment>
<proteinExistence type="predicted"/>
<dbReference type="Proteomes" id="UP000324800">
    <property type="component" value="Unassembled WGS sequence"/>
</dbReference>